<reference evidence="2 3" key="1">
    <citation type="submission" date="2020-03" db="EMBL/GenBank/DDBJ databases">
        <authorList>
            <person name="Wang L."/>
            <person name="He N."/>
            <person name="Li Y."/>
            <person name="Fang Y."/>
            <person name="Zhang F."/>
        </authorList>
    </citation>
    <scope>NUCLEOTIDE SEQUENCE [LARGE SCALE GENOMIC DNA]</scope>
    <source>
        <strain evidence="3">hsmgli-8</strain>
    </source>
</reference>
<sequence>MSETLAVLPGWGLGPAAVAPLVQALGTARPQASVTVAPLPNSGDLETALNVLDQSLPPGAWLLGWSLGGMLAVALAARRGQACPGVITFASNASFITREGWPAAMALETYTAFAGQCEADPTGTLKRFGLLCVQGSQAGRGLIKPLLADTRHATPEGLALLAALDNRDAIAALALPQLHVFATRDALVPVGTAAALAQLAPHAQVTEREGSHAFVLESPDALAAMAAAFIEAPTHA</sequence>
<evidence type="ECO:0000313" key="3">
    <source>
        <dbReference type="Proteomes" id="UP000746535"/>
    </source>
</evidence>
<dbReference type="GO" id="GO:0016787">
    <property type="term" value="F:hydrolase activity"/>
    <property type="evidence" value="ECO:0007669"/>
    <property type="project" value="UniProtKB-KW"/>
</dbReference>
<accession>A0ABX0YIK3</accession>
<proteinExistence type="predicted"/>
<name>A0ABX0YIK3_9PSED</name>
<feature type="domain" description="AB hydrolase-1" evidence="1">
    <location>
        <begin position="38"/>
        <end position="224"/>
    </location>
</feature>
<dbReference type="Pfam" id="PF12697">
    <property type="entry name" value="Abhydrolase_6"/>
    <property type="match status" value="1"/>
</dbReference>
<comment type="caution">
    <text evidence="2">The sequence shown here is derived from an EMBL/GenBank/DDBJ whole genome shotgun (WGS) entry which is preliminary data.</text>
</comment>
<dbReference type="InterPro" id="IPR029058">
    <property type="entry name" value="AB_hydrolase_fold"/>
</dbReference>
<dbReference type="SUPFAM" id="SSF53474">
    <property type="entry name" value="alpha/beta-Hydrolases"/>
    <property type="match status" value="1"/>
</dbReference>
<organism evidence="2 3">
    <name type="scientific">Pseudomonas quercus</name>
    <dbReference type="NCBI Taxonomy" id="2722792"/>
    <lineage>
        <taxon>Bacteria</taxon>
        <taxon>Pseudomonadati</taxon>
        <taxon>Pseudomonadota</taxon>
        <taxon>Gammaproteobacteria</taxon>
        <taxon>Pseudomonadales</taxon>
        <taxon>Pseudomonadaceae</taxon>
        <taxon>Pseudomonas</taxon>
    </lineage>
</organism>
<dbReference type="RefSeq" id="WP_168085430.1">
    <property type="nucleotide sequence ID" value="NZ_JAAVJI010000013.1"/>
</dbReference>
<keyword evidence="2" id="KW-0378">Hydrolase</keyword>
<dbReference type="EMBL" id="JAAVJI010000013">
    <property type="protein sequence ID" value="NJP02856.1"/>
    <property type="molecule type" value="Genomic_DNA"/>
</dbReference>
<dbReference type="Proteomes" id="UP000746535">
    <property type="component" value="Unassembled WGS sequence"/>
</dbReference>
<dbReference type="Gene3D" id="3.40.50.1820">
    <property type="entry name" value="alpha/beta hydrolase"/>
    <property type="match status" value="1"/>
</dbReference>
<evidence type="ECO:0000259" key="1">
    <source>
        <dbReference type="Pfam" id="PF12697"/>
    </source>
</evidence>
<dbReference type="InterPro" id="IPR000073">
    <property type="entry name" value="AB_hydrolase_1"/>
</dbReference>
<evidence type="ECO:0000313" key="2">
    <source>
        <dbReference type="EMBL" id="NJP02856.1"/>
    </source>
</evidence>
<protein>
    <submittedName>
        <fullName evidence="2">Alpha/beta fold hydrolase</fullName>
    </submittedName>
</protein>
<keyword evidence="3" id="KW-1185">Reference proteome</keyword>
<gene>
    <name evidence="2" type="ORF">HBH25_18595</name>
</gene>